<evidence type="ECO:0000256" key="6">
    <source>
        <dbReference type="ARBA" id="ARBA00023316"/>
    </source>
</evidence>
<evidence type="ECO:0000256" key="5">
    <source>
        <dbReference type="ARBA" id="ARBA00022984"/>
    </source>
</evidence>
<accession>A0ABS5RQ21</accession>
<comment type="similarity">
    <text evidence="1 7">Belongs to the peptidase S11 family.</text>
</comment>
<evidence type="ECO:0000256" key="7">
    <source>
        <dbReference type="RuleBase" id="RU004016"/>
    </source>
</evidence>
<keyword evidence="6" id="KW-0961">Cell wall biogenesis/degradation</keyword>
<organism evidence="9 10">
    <name type="scientific">Tianweitania aestuarii</name>
    <dbReference type="NCBI Taxonomy" id="2814886"/>
    <lineage>
        <taxon>Bacteria</taxon>
        <taxon>Pseudomonadati</taxon>
        <taxon>Pseudomonadota</taxon>
        <taxon>Alphaproteobacteria</taxon>
        <taxon>Hyphomicrobiales</taxon>
        <taxon>Phyllobacteriaceae</taxon>
        <taxon>Tianweitania</taxon>
    </lineage>
</organism>
<comment type="caution">
    <text evidence="9">The sequence shown here is derived from an EMBL/GenBank/DDBJ whole genome shotgun (WGS) entry which is preliminary data.</text>
</comment>
<dbReference type="EMBL" id="JAFMNX010000001">
    <property type="protein sequence ID" value="MBS9719130.1"/>
    <property type="molecule type" value="Genomic_DNA"/>
</dbReference>
<dbReference type="InterPro" id="IPR001967">
    <property type="entry name" value="Peptidase_S11_N"/>
</dbReference>
<evidence type="ECO:0000256" key="1">
    <source>
        <dbReference type="ARBA" id="ARBA00007164"/>
    </source>
</evidence>
<keyword evidence="9" id="KW-0645">Protease</keyword>
<evidence type="ECO:0000256" key="2">
    <source>
        <dbReference type="ARBA" id="ARBA00022729"/>
    </source>
</evidence>
<reference evidence="9 10" key="1">
    <citation type="submission" date="2021-03" db="EMBL/GenBank/DDBJ databases">
        <title>Tianweitania aestuarii sp. nov., isolated from a tidal flat.</title>
        <authorList>
            <person name="Park S."/>
            <person name="Yoon J.-H."/>
        </authorList>
    </citation>
    <scope>NUCLEOTIDE SEQUENCE [LARGE SCALE GENOMIC DNA]</scope>
    <source>
        <strain evidence="9 10">BSSL-BM11</strain>
    </source>
</reference>
<dbReference type="GO" id="GO:0004180">
    <property type="term" value="F:carboxypeptidase activity"/>
    <property type="evidence" value="ECO:0007669"/>
    <property type="project" value="UniProtKB-KW"/>
</dbReference>
<evidence type="ECO:0000313" key="9">
    <source>
        <dbReference type="EMBL" id="MBS9719130.1"/>
    </source>
</evidence>
<dbReference type="Proteomes" id="UP001297272">
    <property type="component" value="Unassembled WGS sequence"/>
</dbReference>
<keyword evidence="5" id="KW-0573">Peptidoglycan synthesis</keyword>
<keyword evidence="10" id="KW-1185">Reference proteome</keyword>
<keyword evidence="3" id="KW-0378">Hydrolase</keyword>
<keyword evidence="2" id="KW-0732">Signal</keyword>
<feature type="domain" description="Peptidase S11 D-alanyl-D-alanine carboxypeptidase A N-terminal" evidence="8">
    <location>
        <begin position="65"/>
        <end position="283"/>
    </location>
</feature>
<dbReference type="PANTHER" id="PTHR21581:SF6">
    <property type="entry name" value="TRAFFICKING PROTEIN PARTICLE COMPLEX SUBUNIT 12"/>
    <property type="match status" value="1"/>
</dbReference>
<gene>
    <name evidence="9" type="ORF">JYU29_00345</name>
</gene>
<dbReference type="SUPFAM" id="SSF56601">
    <property type="entry name" value="beta-lactamase/transpeptidase-like"/>
    <property type="match status" value="1"/>
</dbReference>
<dbReference type="InterPro" id="IPR012338">
    <property type="entry name" value="Beta-lactam/transpept-like"/>
</dbReference>
<dbReference type="PRINTS" id="PR00725">
    <property type="entry name" value="DADACBPTASE1"/>
</dbReference>
<sequence length="328" mass="35160">MPFCSSLAHPRRRILLPHSTTRRVFLSALVLPLALALGACSTTSSTTASLTPIANAVPPLPSERYSAIVVDATSGRKLYGYEDTSQRFPASMTKMMTLYMLFEQMQSGRIDKNTIIPVSPYAASRPPTKIGFRPGEGIDVESAIKALITRSANDVATAVGEFIGGGSEQQFALMMTQKARSIGMRDTRFENASGLPDAMQVTTAKDMATLAIMLRRQFPQYYPYFSVTEFSYRGKTIRGHNRLVGGVEGVDGIKTGYIRASGFNVATSVTRNGRRLVVVVMGGASAKQRDGQVAQLIEAFLPSRNGSASLPGALAVLDPGALPGVDAD</sequence>
<evidence type="ECO:0000256" key="4">
    <source>
        <dbReference type="ARBA" id="ARBA00022960"/>
    </source>
</evidence>
<dbReference type="Pfam" id="PF00768">
    <property type="entry name" value="Peptidase_S11"/>
    <property type="match status" value="1"/>
</dbReference>
<keyword evidence="4" id="KW-0133">Cell shape</keyword>
<evidence type="ECO:0000259" key="8">
    <source>
        <dbReference type="Pfam" id="PF00768"/>
    </source>
</evidence>
<keyword evidence="9" id="KW-0121">Carboxypeptidase</keyword>
<name>A0ABS5RQ21_9HYPH</name>
<proteinExistence type="inferred from homology"/>
<evidence type="ECO:0000256" key="3">
    <source>
        <dbReference type="ARBA" id="ARBA00022801"/>
    </source>
</evidence>
<dbReference type="Gene3D" id="3.40.710.10">
    <property type="entry name" value="DD-peptidase/beta-lactamase superfamily"/>
    <property type="match status" value="1"/>
</dbReference>
<dbReference type="InterPro" id="IPR018044">
    <property type="entry name" value="Peptidase_S11"/>
</dbReference>
<dbReference type="PANTHER" id="PTHR21581">
    <property type="entry name" value="D-ALANYL-D-ALANINE CARBOXYPEPTIDASE"/>
    <property type="match status" value="1"/>
</dbReference>
<protein>
    <submittedName>
        <fullName evidence="9">D-alanyl-D-alanine carboxypeptidase</fullName>
    </submittedName>
</protein>
<evidence type="ECO:0000313" key="10">
    <source>
        <dbReference type="Proteomes" id="UP001297272"/>
    </source>
</evidence>